<dbReference type="GeneID" id="43675554"/>
<sequence>MVLHQGKGGNENSLTSKEITTKYKSYTQKNAYDRKGDEERWKKKALLGRSSNRQKLDQGISTSTSRIGHRRSGESPFELTNVERGGRRSKEADGHGSTGELVQQAEDGVNRYRQFRQRYPCRQTSLRSLQELAGG</sequence>
<feature type="compositionally biased region" description="Basic and acidic residues" evidence="1">
    <location>
        <begin position="84"/>
        <end position="94"/>
    </location>
</feature>
<proteinExistence type="predicted"/>
<name>A0A5N7CU66_9EURO</name>
<evidence type="ECO:0000313" key="3">
    <source>
        <dbReference type="Proteomes" id="UP000325579"/>
    </source>
</evidence>
<feature type="region of interest" description="Disordered" evidence="1">
    <location>
        <begin position="1"/>
        <end position="109"/>
    </location>
</feature>
<dbReference type="RefSeq" id="XP_031934848.1">
    <property type="nucleotide sequence ID" value="XM_032090863.1"/>
</dbReference>
<reference evidence="2 3" key="1">
    <citation type="submission" date="2019-04" db="EMBL/GenBank/DDBJ databases">
        <authorList>
            <consortium name="DOE Joint Genome Institute"/>
            <person name="Mondo S."/>
            <person name="Kjaerbolling I."/>
            <person name="Vesth T."/>
            <person name="Frisvad J.C."/>
            <person name="Nybo J.L."/>
            <person name="Theobald S."/>
            <person name="Kildgaard S."/>
            <person name="Isbrandt T."/>
            <person name="Kuo A."/>
            <person name="Sato A."/>
            <person name="Lyhne E.K."/>
            <person name="Kogle M.E."/>
            <person name="Wiebenga A."/>
            <person name="Kun R.S."/>
            <person name="Lubbers R.J."/>
            <person name="Makela M.R."/>
            <person name="Barry K."/>
            <person name="Chovatia M."/>
            <person name="Clum A."/>
            <person name="Daum C."/>
            <person name="Haridas S."/>
            <person name="He G."/>
            <person name="LaButti K."/>
            <person name="Lipzen A."/>
            <person name="Riley R."/>
            <person name="Salamov A."/>
            <person name="Simmons B.A."/>
            <person name="Magnuson J.K."/>
            <person name="Henrissat B."/>
            <person name="Mortensen U.H."/>
            <person name="Larsen T.O."/>
            <person name="Devries R.P."/>
            <person name="Grigoriev I.V."/>
            <person name="Machida M."/>
            <person name="Baker S.E."/>
            <person name="Andersen M.R."/>
            <person name="Cantor M.N."/>
            <person name="Hua S.X."/>
        </authorList>
    </citation>
    <scope>NUCLEOTIDE SEQUENCE [LARGE SCALE GENOMIC DNA]</scope>
    <source>
        <strain evidence="2 3">CBS 119388</strain>
    </source>
</reference>
<feature type="region of interest" description="Disordered" evidence="1">
    <location>
        <begin position="116"/>
        <end position="135"/>
    </location>
</feature>
<dbReference type="EMBL" id="ML736890">
    <property type="protein sequence ID" value="KAE8397529.1"/>
    <property type="molecule type" value="Genomic_DNA"/>
</dbReference>
<protein>
    <submittedName>
        <fullName evidence="2">Uncharacterized protein</fullName>
    </submittedName>
</protein>
<evidence type="ECO:0000313" key="2">
    <source>
        <dbReference type="EMBL" id="KAE8397529.1"/>
    </source>
</evidence>
<feature type="compositionally biased region" description="Polar residues" evidence="1">
    <location>
        <begin position="10"/>
        <end position="30"/>
    </location>
</feature>
<gene>
    <name evidence="2" type="ORF">BDV37DRAFT_55401</name>
</gene>
<dbReference type="AlphaFoldDB" id="A0A5N7CU66"/>
<dbReference type="Proteomes" id="UP000325579">
    <property type="component" value="Unassembled WGS sequence"/>
</dbReference>
<accession>A0A5N7CU66</accession>
<keyword evidence="3" id="KW-1185">Reference proteome</keyword>
<feature type="compositionally biased region" description="Basic and acidic residues" evidence="1">
    <location>
        <begin position="31"/>
        <end position="41"/>
    </location>
</feature>
<evidence type="ECO:0000256" key="1">
    <source>
        <dbReference type="SAM" id="MobiDB-lite"/>
    </source>
</evidence>
<organism evidence="2 3">
    <name type="scientific">Aspergillus pseudonomiae</name>
    <dbReference type="NCBI Taxonomy" id="1506151"/>
    <lineage>
        <taxon>Eukaryota</taxon>
        <taxon>Fungi</taxon>
        <taxon>Dikarya</taxon>
        <taxon>Ascomycota</taxon>
        <taxon>Pezizomycotina</taxon>
        <taxon>Eurotiomycetes</taxon>
        <taxon>Eurotiomycetidae</taxon>
        <taxon>Eurotiales</taxon>
        <taxon>Aspergillaceae</taxon>
        <taxon>Aspergillus</taxon>
        <taxon>Aspergillus subgen. Circumdati</taxon>
    </lineage>
</organism>
<feature type="compositionally biased region" description="Polar residues" evidence="1">
    <location>
        <begin position="49"/>
        <end position="66"/>
    </location>
</feature>